<dbReference type="InterPro" id="IPR052018">
    <property type="entry name" value="PHP_domain"/>
</dbReference>
<comment type="caution">
    <text evidence="2">The sequence shown here is derived from an EMBL/GenBank/DDBJ whole genome shotgun (WGS) entry which is preliminary data.</text>
</comment>
<dbReference type="Gene3D" id="1.10.150.650">
    <property type="match status" value="1"/>
</dbReference>
<proteinExistence type="predicted"/>
<dbReference type="InterPro" id="IPR003141">
    <property type="entry name" value="Pol/His_phosphatase_N"/>
</dbReference>
<name>A0A554SHF5_9ACTN</name>
<feature type="domain" description="Polymerase/histidinol phosphatase N-terminal" evidence="1">
    <location>
        <begin position="3"/>
        <end position="70"/>
    </location>
</feature>
<dbReference type="AlphaFoldDB" id="A0A554SHF5"/>
<dbReference type="OrthoDB" id="9804333at2"/>
<keyword evidence="3" id="KW-1185">Reference proteome</keyword>
<sequence>MRIDLHTHSNRSDGTDTPAELVRNARERAGLDIVALTDHDSTAGWEEAQATADDVGGIRVVRGIEISTRYAGASVHLLGYEFDPSYAPLVEELERVLGGRDDRLPLTIARLNELGYAITEEDVRAVAADAISSGRPHIADALIAKGYIASREEAFATLLSPGKPAYVDRYAADLPRAIELLVAAGGCAVIAHPWARESREVLDLGVFADLADIGLAGIEVDHNDHDAKDREALAGMADELGLIRTGSSDYHGTGKVGFPLGANLTDPEQFARLLG</sequence>
<accession>A0A554SHF5</accession>
<evidence type="ECO:0000313" key="2">
    <source>
        <dbReference type="EMBL" id="TSD65780.1"/>
    </source>
</evidence>
<dbReference type="PANTHER" id="PTHR42924">
    <property type="entry name" value="EXONUCLEASE"/>
    <property type="match status" value="1"/>
</dbReference>
<dbReference type="Proteomes" id="UP000316988">
    <property type="component" value="Unassembled WGS sequence"/>
</dbReference>
<dbReference type="Pfam" id="PF02811">
    <property type="entry name" value="PHP"/>
    <property type="match status" value="1"/>
</dbReference>
<dbReference type="SMART" id="SM00481">
    <property type="entry name" value="POLIIIAc"/>
    <property type="match status" value="1"/>
</dbReference>
<dbReference type="EMBL" id="VLNT01000002">
    <property type="protein sequence ID" value="TSD65780.1"/>
    <property type="molecule type" value="Genomic_DNA"/>
</dbReference>
<dbReference type="RefSeq" id="WP_143912036.1">
    <property type="nucleotide sequence ID" value="NZ_VLNT01000002.1"/>
</dbReference>
<evidence type="ECO:0000259" key="1">
    <source>
        <dbReference type="SMART" id="SM00481"/>
    </source>
</evidence>
<protein>
    <submittedName>
        <fullName evidence="2">PHP domain-containing protein</fullName>
    </submittedName>
</protein>
<evidence type="ECO:0000313" key="3">
    <source>
        <dbReference type="Proteomes" id="UP000316988"/>
    </source>
</evidence>
<dbReference type="GO" id="GO:0035312">
    <property type="term" value="F:5'-3' DNA exonuclease activity"/>
    <property type="evidence" value="ECO:0007669"/>
    <property type="project" value="TreeGrafter"/>
</dbReference>
<dbReference type="CDD" id="cd07438">
    <property type="entry name" value="PHP_HisPPase_AMP"/>
    <property type="match status" value="1"/>
</dbReference>
<organism evidence="2 3">
    <name type="scientific">Aeromicrobium piscarium</name>
    <dbReference type="NCBI Taxonomy" id="2590901"/>
    <lineage>
        <taxon>Bacteria</taxon>
        <taxon>Bacillati</taxon>
        <taxon>Actinomycetota</taxon>
        <taxon>Actinomycetes</taxon>
        <taxon>Propionibacteriales</taxon>
        <taxon>Nocardioidaceae</taxon>
        <taxon>Aeromicrobium</taxon>
    </lineage>
</organism>
<dbReference type="SUPFAM" id="SSF89550">
    <property type="entry name" value="PHP domain-like"/>
    <property type="match status" value="1"/>
</dbReference>
<dbReference type="InterPro" id="IPR004013">
    <property type="entry name" value="PHP_dom"/>
</dbReference>
<dbReference type="InterPro" id="IPR016195">
    <property type="entry name" value="Pol/histidinol_Pase-like"/>
</dbReference>
<dbReference type="PANTHER" id="PTHR42924:SF3">
    <property type="entry name" value="POLYMERASE_HISTIDINOL PHOSPHATASE N-TERMINAL DOMAIN-CONTAINING PROTEIN"/>
    <property type="match status" value="1"/>
</dbReference>
<reference evidence="2 3" key="1">
    <citation type="submission" date="2019-07" db="EMBL/GenBank/DDBJ databases">
        <authorList>
            <person name="Zhao L.H."/>
        </authorList>
    </citation>
    <scope>NUCLEOTIDE SEQUENCE [LARGE SCALE GENOMIC DNA]</scope>
    <source>
        <strain evidence="2 3">Co35</strain>
    </source>
</reference>
<dbReference type="GO" id="GO:0004534">
    <property type="term" value="F:5'-3' RNA exonuclease activity"/>
    <property type="evidence" value="ECO:0007669"/>
    <property type="project" value="TreeGrafter"/>
</dbReference>
<gene>
    <name evidence="2" type="ORF">FNM00_05010</name>
</gene>
<dbReference type="Gene3D" id="3.20.20.140">
    <property type="entry name" value="Metal-dependent hydrolases"/>
    <property type="match status" value="1"/>
</dbReference>